<name>A0ABU8FMH3_9BACI</name>
<dbReference type="EMBL" id="JBAWSX010000010">
    <property type="protein sequence ID" value="MEI4802865.1"/>
    <property type="molecule type" value="Genomic_DNA"/>
</dbReference>
<keyword evidence="1" id="KW-0472">Membrane</keyword>
<evidence type="ECO:0000313" key="3">
    <source>
        <dbReference type="Proteomes" id="UP001372526"/>
    </source>
</evidence>
<feature type="transmembrane region" description="Helical" evidence="1">
    <location>
        <begin position="134"/>
        <end position="153"/>
    </location>
</feature>
<reference evidence="2 3" key="1">
    <citation type="submission" date="2024-01" db="EMBL/GenBank/DDBJ databases">
        <title>Seven novel Bacillus-like species.</title>
        <authorList>
            <person name="Liu G."/>
        </authorList>
    </citation>
    <scope>NUCLEOTIDE SEQUENCE [LARGE SCALE GENOMIC DNA]</scope>
    <source>
        <strain evidence="2 3">FJAT-51639</strain>
    </source>
</reference>
<keyword evidence="3" id="KW-1185">Reference proteome</keyword>
<feature type="transmembrane region" description="Helical" evidence="1">
    <location>
        <begin position="32"/>
        <end position="51"/>
    </location>
</feature>
<organism evidence="2 3">
    <name type="scientific">Bacillus bruguierae</name>
    <dbReference type="NCBI Taxonomy" id="3127667"/>
    <lineage>
        <taxon>Bacteria</taxon>
        <taxon>Bacillati</taxon>
        <taxon>Bacillota</taxon>
        <taxon>Bacilli</taxon>
        <taxon>Bacillales</taxon>
        <taxon>Bacillaceae</taxon>
        <taxon>Bacillus</taxon>
    </lineage>
</organism>
<dbReference type="Proteomes" id="UP001372526">
    <property type="component" value="Unassembled WGS sequence"/>
</dbReference>
<keyword evidence="1" id="KW-0812">Transmembrane</keyword>
<feature type="transmembrane region" description="Helical" evidence="1">
    <location>
        <begin position="57"/>
        <end position="78"/>
    </location>
</feature>
<keyword evidence="1" id="KW-1133">Transmembrane helix</keyword>
<accession>A0ABU8FMH3</accession>
<evidence type="ECO:0000256" key="1">
    <source>
        <dbReference type="SAM" id="Phobius"/>
    </source>
</evidence>
<comment type="caution">
    <text evidence="2">The sequence shown here is derived from an EMBL/GenBank/DDBJ whole genome shotgun (WGS) entry which is preliminary data.</text>
</comment>
<gene>
    <name evidence="2" type="ORF">WAZ07_16415</name>
</gene>
<protein>
    <submittedName>
        <fullName evidence="2">Uncharacterized protein</fullName>
    </submittedName>
</protein>
<feature type="transmembrane region" description="Helical" evidence="1">
    <location>
        <begin position="90"/>
        <end position="114"/>
    </location>
</feature>
<dbReference type="RefSeq" id="WP_336473315.1">
    <property type="nucleotide sequence ID" value="NZ_JBAWSX010000010.1"/>
</dbReference>
<proteinExistence type="predicted"/>
<evidence type="ECO:0000313" key="2">
    <source>
        <dbReference type="EMBL" id="MEI4802865.1"/>
    </source>
</evidence>
<sequence>MRNIKYPDKMEGVYAITDTGTKAKTFVLWREVLMAYVAPVIMAGIGGLITGSKDLQIAALTTIGGTSAIVALILGLWLERRGIHNQWLIGVNHLVVMVVFTLIGAAIGIFAAWMTTFLMGVFGPFNHFVWLNRVWIDFPLSAVIASAMITWRWRMNLKKIFHSKENRR</sequence>